<dbReference type="RefSeq" id="WP_213528519.1">
    <property type="nucleotide sequence ID" value="NZ_BOVJ01000059.1"/>
</dbReference>
<keyword evidence="1" id="KW-1133">Transmembrane helix</keyword>
<organism evidence="2 3">
    <name type="scientific">Paenibacillus cisolokensis</name>
    <dbReference type="NCBI Taxonomy" id="1658519"/>
    <lineage>
        <taxon>Bacteria</taxon>
        <taxon>Bacillati</taxon>
        <taxon>Bacillota</taxon>
        <taxon>Bacilli</taxon>
        <taxon>Bacillales</taxon>
        <taxon>Paenibacillaceae</taxon>
        <taxon>Paenibacillus</taxon>
    </lineage>
</organism>
<gene>
    <name evidence="2" type="ORF">PACILC2_18590</name>
</gene>
<protein>
    <submittedName>
        <fullName evidence="2">Sugar ABC transporter substrate-binding protein</fullName>
    </submittedName>
</protein>
<sequence length="544" mass="61614">MNFRFIGRLAAGAAAIGTAYMLFLYMAGTSTDSDAVKWPHSQVVLTVFATPPAEVEDIATNAFTRHLEQRLNIRFQFVQVSAEAQRERKAALLAGGDGPDVFLTGNLTPDEQIRYGMQGKLRPLNALIDRYAPQIRRRFADNPQLKKSITAPDGNIYALPSVNECFHCWYSQKLWINAEWLERLGLTVPQTTDELYRVLQAFKLQDPNGNGKADEVPLTGAADGWRVDVTAFLMSAFIYYNGEDYFVIENGKVSLSAIRPEWRDGLSYIRRLFREGLIDPAAFTQTVDGMVQLARSPEANRIGSLTAGHIRMAFAGPAETRHQAYITVPPLTGPDGYSAAGYFNRGEYGQFAITNKASEEEAEAAIRLADYLYGEEAAVLNEFGPENLWWRRGAPGEQDEHGRPARYAVRPEFWEVSVQNEGWSQMGILYRSRDYRESWAVPDDPYSLAGYEHRLYTETKLHYEGREPAEVMPLHLFMEPEAAAEAERLRTSIHGAVRDATVAFITGHRRLETEWDAYVREIKELKADRFIELYQTAYDDYRAR</sequence>
<evidence type="ECO:0000256" key="1">
    <source>
        <dbReference type="SAM" id="Phobius"/>
    </source>
</evidence>
<evidence type="ECO:0000313" key="2">
    <source>
        <dbReference type="EMBL" id="GIQ63291.1"/>
    </source>
</evidence>
<dbReference type="PANTHER" id="PTHR43649:SF12">
    <property type="entry name" value="DIACETYLCHITOBIOSE BINDING PROTEIN DASA"/>
    <property type="match status" value="1"/>
</dbReference>
<dbReference type="Gene3D" id="3.40.190.10">
    <property type="entry name" value="Periplasmic binding protein-like II"/>
    <property type="match status" value="2"/>
</dbReference>
<feature type="transmembrane region" description="Helical" evidence="1">
    <location>
        <begin position="9"/>
        <end position="27"/>
    </location>
</feature>
<keyword evidence="1" id="KW-0812">Transmembrane</keyword>
<dbReference type="Pfam" id="PF01547">
    <property type="entry name" value="SBP_bac_1"/>
    <property type="match status" value="1"/>
</dbReference>
<accession>A0ABQ4N562</accession>
<dbReference type="InterPro" id="IPR050490">
    <property type="entry name" value="Bact_solute-bd_prot1"/>
</dbReference>
<dbReference type="EMBL" id="BOVJ01000059">
    <property type="protein sequence ID" value="GIQ63291.1"/>
    <property type="molecule type" value="Genomic_DNA"/>
</dbReference>
<dbReference type="PANTHER" id="PTHR43649">
    <property type="entry name" value="ARABINOSE-BINDING PROTEIN-RELATED"/>
    <property type="match status" value="1"/>
</dbReference>
<evidence type="ECO:0000313" key="3">
    <source>
        <dbReference type="Proteomes" id="UP000680304"/>
    </source>
</evidence>
<dbReference type="Proteomes" id="UP000680304">
    <property type="component" value="Unassembled WGS sequence"/>
</dbReference>
<dbReference type="SUPFAM" id="SSF53850">
    <property type="entry name" value="Periplasmic binding protein-like II"/>
    <property type="match status" value="1"/>
</dbReference>
<proteinExistence type="predicted"/>
<comment type="caution">
    <text evidence="2">The sequence shown here is derived from an EMBL/GenBank/DDBJ whole genome shotgun (WGS) entry which is preliminary data.</text>
</comment>
<name>A0ABQ4N562_9BACL</name>
<reference evidence="2 3" key="1">
    <citation type="submission" date="2021-04" db="EMBL/GenBank/DDBJ databases">
        <title>Draft genome sequence of Paenibacillus cisolokensis, LC2-13A.</title>
        <authorList>
            <person name="Uke A."/>
            <person name="Chhe C."/>
            <person name="Baramee S."/>
            <person name="Kosugi A."/>
        </authorList>
    </citation>
    <scope>NUCLEOTIDE SEQUENCE [LARGE SCALE GENOMIC DNA]</scope>
    <source>
        <strain evidence="2 3">LC2-13A</strain>
    </source>
</reference>
<keyword evidence="1" id="KW-0472">Membrane</keyword>
<dbReference type="InterPro" id="IPR006059">
    <property type="entry name" value="SBP"/>
</dbReference>
<keyword evidence="3" id="KW-1185">Reference proteome</keyword>